<dbReference type="Proteomes" id="UP001056093">
    <property type="component" value="Chromosome"/>
</dbReference>
<evidence type="ECO:0000313" key="4">
    <source>
        <dbReference type="Proteomes" id="UP001056093"/>
    </source>
</evidence>
<keyword evidence="1" id="KW-0175">Coiled coil</keyword>
<evidence type="ECO:0000256" key="1">
    <source>
        <dbReference type="SAM" id="Coils"/>
    </source>
</evidence>
<keyword evidence="2" id="KW-0472">Membrane</keyword>
<gene>
    <name evidence="3" type="ORF">M3M36_00045</name>
</gene>
<evidence type="ECO:0000313" key="3">
    <source>
        <dbReference type="EMBL" id="USS92047.1"/>
    </source>
</evidence>
<protein>
    <recommendedName>
        <fullName evidence="5">Phage protein</fullName>
    </recommendedName>
</protein>
<evidence type="ECO:0000256" key="2">
    <source>
        <dbReference type="SAM" id="Phobius"/>
    </source>
</evidence>
<sequence>MQNWGVDEWASIFGIIGSSITALSYGLKYVVIKPLTSSMERLNDSFSSLDSTLKLMRADVDQIDERVDDHETRITVLEKTRKKED</sequence>
<proteinExistence type="predicted"/>
<evidence type="ECO:0008006" key="5">
    <source>
        <dbReference type="Google" id="ProtNLM"/>
    </source>
</evidence>
<keyword evidence="4" id="KW-1185">Reference proteome</keyword>
<dbReference type="EMBL" id="CP097122">
    <property type="protein sequence ID" value="USS92047.1"/>
    <property type="molecule type" value="Genomic_DNA"/>
</dbReference>
<dbReference type="RefSeq" id="WP_252773851.1">
    <property type="nucleotide sequence ID" value="NZ_CP097122.1"/>
</dbReference>
<feature type="coiled-coil region" evidence="1">
    <location>
        <begin position="53"/>
        <end position="80"/>
    </location>
</feature>
<name>A0ABY5BZV8_9LACO</name>
<organism evidence="3 4">
    <name type="scientific">Fructobacillus americanaquae</name>
    <dbReference type="NCBI Taxonomy" id="2940302"/>
    <lineage>
        <taxon>Bacteria</taxon>
        <taxon>Bacillati</taxon>
        <taxon>Bacillota</taxon>
        <taxon>Bacilli</taxon>
        <taxon>Lactobacillales</taxon>
        <taxon>Lactobacillaceae</taxon>
        <taxon>Fructobacillus</taxon>
    </lineage>
</organism>
<reference evidence="3" key="1">
    <citation type="submission" date="2022-05" db="EMBL/GenBank/DDBJ databases">
        <authorList>
            <person name="Oliphant S.A."/>
            <person name="Watson-Haigh N.S."/>
            <person name="Sumby K.M."/>
            <person name="Gardner J.M."/>
            <person name="Jiranek V."/>
        </authorList>
    </citation>
    <scope>NUCLEOTIDE SEQUENCE</scope>
    <source>
        <strain evidence="3">KI3_B9</strain>
    </source>
</reference>
<feature type="transmembrane region" description="Helical" evidence="2">
    <location>
        <begin position="12"/>
        <end position="31"/>
    </location>
</feature>
<dbReference type="Gene3D" id="1.20.5.2280">
    <property type="match status" value="1"/>
</dbReference>
<keyword evidence="2" id="KW-0812">Transmembrane</keyword>
<accession>A0ABY5BZV8</accession>
<keyword evidence="2" id="KW-1133">Transmembrane helix</keyword>